<keyword evidence="5" id="KW-1185">Reference proteome</keyword>
<name>A0A3P8UG14_CYNSE</name>
<dbReference type="SUPFAM" id="SSF54117">
    <property type="entry name" value="Interleukin 8-like chemokines"/>
    <property type="match status" value="1"/>
</dbReference>
<dbReference type="Pfam" id="PF00048">
    <property type="entry name" value="IL8"/>
    <property type="match status" value="1"/>
</dbReference>
<evidence type="ECO:0000313" key="5">
    <source>
        <dbReference type="Proteomes" id="UP000265120"/>
    </source>
</evidence>
<dbReference type="PROSITE" id="PS51257">
    <property type="entry name" value="PROKAR_LIPOPROTEIN"/>
    <property type="match status" value="1"/>
</dbReference>
<reference evidence="4" key="2">
    <citation type="submission" date="2025-08" db="UniProtKB">
        <authorList>
            <consortium name="Ensembl"/>
        </authorList>
    </citation>
    <scope>IDENTIFICATION</scope>
</reference>
<evidence type="ECO:0000256" key="1">
    <source>
        <dbReference type="ARBA" id="ARBA00022514"/>
    </source>
</evidence>
<keyword evidence="2" id="KW-0472">Membrane</keyword>
<evidence type="ECO:0000259" key="3">
    <source>
        <dbReference type="SMART" id="SM00199"/>
    </source>
</evidence>
<keyword evidence="2" id="KW-0812">Transmembrane</keyword>
<dbReference type="GO" id="GO:0008009">
    <property type="term" value="F:chemokine activity"/>
    <property type="evidence" value="ECO:0007669"/>
    <property type="project" value="InterPro"/>
</dbReference>
<dbReference type="SMART" id="SM00199">
    <property type="entry name" value="SCY"/>
    <property type="match status" value="1"/>
</dbReference>
<dbReference type="InterPro" id="IPR001811">
    <property type="entry name" value="Chemokine_IL8-like_dom"/>
</dbReference>
<evidence type="ECO:0000313" key="4">
    <source>
        <dbReference type="Ensembl" id="ENSCSEP00000000779.1"/>
    </source>
</evidence>
<proteinExistence type="predicted"/>
<dbReference type="AlphaFoldDB" id="A0A3P8UG14"/>
<sequence>MFKSFPSRCCLRYSKRPIRCKLLQGYSHQHITASCDISAIVGGADRFVCADPSQPWTQQCVESVSMFLNVNLNIPLLLFHLLKCVFFFSFFLFLQKIAGKNEKTA</sequence>
<dbReference type="GO" id="GO:0005615">
    <property type="term" value="C:extracellular space"/>
    <property type="evidence" value="ECO:0007669"/>
    <property type="project" value="UniProtKB-KW"/>
</dbReference>
<keyword evidence="2" id="KW-1133">Transmembrane helix</keyword>
<dbReference type="InterPro" id="IPR036048">
    <property type="entry name" value="Interleukin_8-like_sf"/>
</dbReference>
<accession>A0A3P8UG14</accession>
<organism evidence="4 5">
    <name type="scientific">Cynoglossus semilaevis</name>
    <name type="common">Tongue sole</name>
    <dbReference type="NCBI Taxonomy" id="244447"/>
    <lineage>
        <taxon>Eukaryota</taxon>
        <taxon>Metazoa</taxon>
        <taxon>Chordata</taxon>
        <taxon>Craniata</taxon>
        <taxon>Vertebrata</taxon>
        <taxon>Euteleostomi</taxon>
        <taxon>Actinopterygii</taxon>
        <taxon>Neopterygii</taxon>
        <taxon>Teleostei</taxon>
        <taxon>Neoteleostei</taxon>
        <taxon>Acanthomorphata</taxon>
        <taxon>Carangaria</taxon>
        <taxon>Pleuronectiformes</taxon>
        <taxon>Pleuronectoidei</taxon>
        <taxon>Cynoglossidae</taxon>
        <taxon>Cynoglossinae</taxon>
        <taxon>Cynoglossus</taxon>
    </lineage>
</organism>
<dbReference type="Ensembl" id="ENSCSET00000000807.1">
    <property type="protein sequence ID" value="ENSCSEP00000000779.1"/>
    <property type="gene ID" value="ENSCSEG00000000554.1"/>
</dbReference>
<keyword evidence="1" id="KW-0202">Cytokine</keyword>
<feature type="domain" description="Chemokine interleukin-8-like" evidence="3">
    <location>
        <begin position="6"/>
        <end position="64"/>
    </location>
</feature>
<dbReference type="GO" id="GO:0006955">
    <property type="term" value="P:immune response"/>
    <property type="evidence" value="ECO:0007669"/>
    <property type="project" value="InterPro"/>
</dbReference>
<dbReference type="Gene3D" id="2.40.50.40">
    <property type="match status" value="1"/>
</dbReference>
<reference evidence="4 5" key="1">
    <citation type="journal article" date="2014" name="Nat. Genet.">
        <title>Whole-genome sequence of a flatfish provides insights into ZW sex chromosome evolution and adaptation to a benthic lifestyle.</title>
        <authorList>
            <person name="Chen S."/>
            <person name="Zhang G."/>
            <person name="Shao C."/>
            <person name="Huang Q."/>
            <person name="Liu G."/>
            <person name="Zhang P."/>
            <person name="Song W."/>
            <person name="An N."/>
            <person name="Chalopin D."/>
            <person name="Volff J.N."/>
            <person name="Hong Y."/>
            <person name="Li Q."/>
            <person name="Sha Z."/>
            <person name="Zhou H."/>
            <person name="Xie M."/>
            <person name="Yu Q."/>
            <person name="Liu Y."/>
            <person name="Xiang H."/>
            <person name="Wang N."/>
            <person name="Wu K."/>
            <person name="Yang C."/>
            <person name="Zhou Q."/>
            <person name="Liao X."/>
            <person name="Yang L."/>
            <person name="Hu Q."/>
            <person name="Zhang J."/>
            <person name="Meng L."/>
            <person name="Jin L."/>
            <person name="Tian Y."/>
            <person name="Lian J."/>
            <person name="Yang J."/>
            <person name="Miao G."/>
            <person name="Liu S."/>
            <person name="Liang Z."/>
            <person name="Yan F."/>
            <person name="Li Y."/>
            <person name="Sun B."/>
            <person name="Zhang H."/>
            <person name="Zhang J."/>
            <person name="Zhu Y."/>
            <person name="Du M."/>
            <person name="Zhao Y."/>
            <person name="Schartl M."/>
            <person name="Tang Q."/>
            <person name="Wang J."/>
        </authorList>
    </citation>
    <scope>NUCLEOTIDE SEQUENCE</scope>
</reference>
<dbReference type="GeneTree" id="ENSGT01140000282650"/>
<protein>
    <recommendedName>
        <fullName evidence="3">Chemokine interleukin-8-like domain-containing protein</fullName>
    </recommendedName>
</protein>
<dbReference type="Proteomes" id="UP000265120">
    <property type="component" value="Chromosome 3"/>
</dbReference>
<reference evidence="4" key="3">
    <citation type="submission" date="2025-09" db="UniProtKB">
        <authorList>
            <consortium name="Ensembl"/>
        </authorList>
    </citation>
    <scope>IDENTIFICATION</scope>
</reference>
<feature type="transmembrane region" description="Helical" evidence="2">
    <location>
        <begin position="74"/>
        <end position="94"/>
    </location>
</feature>
<dbReference type="InParanoid" id="A0A3P8UG14"/>
<evidence type="ECO:0000256" key="2">
    <source>
        <dbReference type="SAM" id="Phobius"/>
    </source>
</evidence>